<evidence type="ECO:0000259" key="7">
    <source>
        <dbReference type="Pfam" id="PF24456"/>
    </source>
</evidence>
<feature type="transmembrane region" description="Helical" evidence="6">
    <location>
        <begin position="146"/>
        <end position="162"/>
    </location>
</feature>
<evidence type="ECO:0000256" key="5">
    <source>
        <dbReference type="SAM" id="MobiDB-lite"/>
    </source>
</evidence>
<proteinExistence type="predicted"/>
<organism evidence="8 9">
    <name type="scientific">Patella caerulea</name>
    <name type="common">Rayed Mediterranean limpet</name>
    <dbReference type="NCBI Taxonomy" id="87958"/>
    <lineage>
        <taxon>Eukaryota</taxon>
        <taxon>Metazoa</taxon>
        <taxon>Spiralia</taxon>
        <taxon>Lophotrochozoa</taxon>
        <taxon>Mollusca</taxon>
        <taxon>Gastropoda</taxon>
        <taxon>Patellogastropoda</taxon>
        <taxon>Patelloidea</taxon>
        <taxon>Patellidae</taxon>
        <taxon>Patella</taxon>
    </lineage>
</organism>
<dbReference type="InterPro" id="IPR057282">
    <property type="entry name" value="RETREG1-3-like_RHD"/>
</dbReference>
<keyword evidence="9" id="KW-1185">Reference proteome</keyword>
<dbReference type="PANTHER" id="PTHR20952">
    <property type="entry name" value="ADP-RIBOSYLATION-LIKE FACTOR 6-INTERACTING PROTEIN"/>
    <property type="match status" value="1"/>
</dbReference>
<dbReference type="InterPro" id="IPR052114">
    <property type="entry name" value="ER_autophagy_membrane_reg"/>
</dbReference>
<dbReference type="GO" id="GO:0016020">
    <property type="term" value="C:membrane"/>
    <property type="evidence" value="ECO:0007669"/>
    <property type="project" value="UniProtKB-SubCell"/>
</dbReference>
<evidence type="ECO:0000313" key="9">
    <source>
        <dbReference type="Proteomes" id="UP001347796"/>
    </source>
</evidence>
<sequence>MADSTENQTEEETVPQTDIDEESNELSELKKDLEGWKEALIPLNSLLEWEKPYHPGIIVGTTTFLFALIWFVQPSVLTTFSLVGLLISAVDLVIPMVGSKIFATGEWTVFHEQQYHQICERIMNARDHFVDFKNTMCQLKAEKPKVYFFVVMGILVINAWIGSLVNNLFLTYFLVNLICLLPGLRRHDIVKKNLAVASTIISRLVLGKKKKN</sequence>
<feature type="transmembrane region" description="Helical" evidence="6">
    <location>
        <begin position="53"/>
        <end position="72"/>
    </location>
</feature>
<feature type="compositionally biased region" description="Acidic residues" evidence="5">
    <location>
        <begin position="8"/>
        <end position="24"/>
    </location>
</feature>
<evidence type="ECO:0000256" key="4">
    <source>
        <dbReference type="ARBA" id="ARBA00023136"/>
    </source>
</evidence>
<comment type="caution">
    <text evidence="8">The sequence shown here is derived from an EMBL/GenBank/DDBJ whole genome shotgun (WGS) entry which is preliminary data.</text>
</comment>
<accession>A0AAN8G738</accession>
<keyword evidence="3 6" id="KW-1133">Transmembrane helix</keyword>
<feature type="region of interest" description="Disordered" evidence="5">
    <location>
        <begin position="1"/>
        <end position="24"/>
    </location>
</feature>
<keyword evidence="2 6" id="KW-0812">Transmembrane</keyword>
<dbReference type="Pfam" id="PF24456">
    <property type="entry name" value="RHD_RETREG1-3"/>
    <property type="match status" value="1"/>
</dbReference>
<evidence type="ECO:0000313" key="8">
    <source>
        <dbReference type="EMBL" id="KAK6169193.1"/>
    </source>
</evidence>
<feature type="transmembrane region" description="Helical" evidence="6">
    <location>
        <begin position="168"/>
        <end position="184"/>
    </location>
</feature>
<dbReference type="CDD" id="cd22559">
    <property type="entry name" value="Arl6IP1"/>
    <property type="match status" value="1"/>
</dbReference>
<feature type="transmembrane region" description="Helical" evidence="6">
    <location>
        <begin position="78"/>
        <end position="97"/>
    </location>
</feature>
<gene>
    <name evidence="8" type="ORF">SNE40_020291</name>
</gene>
<evidence type="ECO:0000256" key="3">
    <source>
        <dbReference type="ARBA" id="ARBA00022989"/>
    </source>
</evidence>
<keyword evidence="4 6" id="KW-0472">Membrane</keyword>
<dbReference type="GO" id="GO:0005783">
    <property type="term" value="C:endoplasmic reticulum"/>
    <property type="evidence" value="ECO:0007669"/>
    <property type="project" value="UniProtKB-ARBA"/>
</dbReference>
<evidence type="ECO:0000256" key="2">
    <source>
        <dbReference type="ARBA" id="ARBA00022692"/>
    </source>
</evidence>
<reference evidence="8 9" key="1">
    <citation type="submission" date="2024-01" db="EMBL/GenBank/DDBJ databases">
        <title>The genome of the rayed Mediterranean limpet Patella caerulea (Linnaeus, 1758).</title>
        <authorList>
            <person name="Anh-Thu Weber A."/>
            <person name="Halstead-Nussloch G."/>
        </authorList>
    </citation>
    <scope>NUCLEOTIDE SEQUENCE [LARGE SCALE GENOMIC DNA]</scope>
    <source>
        <strain evidence="8">AATW-2023a</strain>
        <tissue evidence="8">Whole specimen</tissue>
    </source>
</reference>
<evidence type="ECO:0000256" key="6">
    <source>
        <dbReference type="SAM" id="Phobius"/>
    </source>
</evidence>
<dbReference type="AlphaFoldDB" id="A0AAN8G738"/>
<dbReference type="PANTHER" id="PTHR20952:SF0">
    <property type="entry name" value="ADP-RIBOSYLATION FACTOR-LIKE PROTEIN 6-INTERACTING PROTEIN 1"/>
    <property type="match status" value="1"/>
</dbReference>
<dbReference type="Proteomes" id="UP001347796">
    <property type="component" value="Unassembled WGS sequence"/>
</dbReference>
<comment type="subcellular location">
    <subcellularLocation>
        <location evidence="1">Membrane</location>
        <topology evidence="1">Multi-pass membrane protein</topology>
    </subcellularLocation>
</comment>
<evidence type="ECO:0000256" key="1">
    <source>
        <dbReference type="ARBA" id="ARBA00004141"/>
    </source>
</evidence>
<name>A0AAN8G738_PATCE</name>
<feature type="domain" description="RETREG1-3/ARL6IP-like N-terminal reticulon-homology" evidence="7">
    <location>
        <begin position="37"/>
        <end position="195"/>
    </location>
</feature>
<dbReference type="EMBL" id="JAZGQO010000015">
    <property type="protein sequence ID" value="KAK6169193.1"/>
    <property type="molecule type" value="Genomic_DNA"/>
</dbReference>
<protein>
    <recommendedName>
        <fullName evidence="7">RETREG1-3/ARL6IP-like N-terminal reticulon-homology domain-containing protein</fullName>
    </recommendedName>
</protein>